<protein>
    <submittedName>
        <fullName evidence="4">Uncharacterized protein</fullName>
    </submittedName>
</protein>
<keyword evidence="2" id="KW-0732">Signal</keyword>
<dbReference type="Proteomes" id="UP000887566">
    <property type="component" value="Unplaced"/>
</dbReference>
<proteinExistence type="predicted"/>
<evidence type="ECO:0000256" key="2">
    <source>
        <dbReference type="SAM" id="SignalP"/>
    </source>
</evidence>
<reference evidence="4" key="1">
    <citation type="submission" date="2022-11" db="UniProtKB">
        <authorList>
            <consortium name="WormBaseParasite"/>
        </authorList>
    </citation>
    <scope>IDENTIFICATION</scope>
</reference>
<dbReference type="AlphaFoldDB" id="A0A914V3Y0"/>
<dbReference type="WBParaSite" id="PSAMB.scaffold1519size30503.g13516.t1">
    <property type="protein sequence ID" value="PSAMB.scaffold1519size30503.g13516.t1"/>
    <property type="gene ID" value="PSAMB.scaffold1519size30503.g13516"/>
</dbReference>
<keyword evidence="1" id="KW-0175">Coiled coil</keyword>
<name>A0A914V3Y0_9BILA</name>
<keyword evidence="3" id="KW-1185">Reference proteome</keyword>
<evidence type="ECO:0000313" key="4">
    <source>
        <dbReference type="WBParaSite" id="PSAMB.scaffold1519size30503.g13516.t1"/>
    </source>
</evidence>
<feature type="chain" id="PRO_5037892518" evidence="2">
    <location>
        <begin position="24"/>
        <end position="123"/>
    </location>
</feature>
<feature type="coiled-coil region" evidence="1">
    <location>
        <begin position="30"/>
        <end position="57"/>
    </location>
</feature>
<evidence type="ECO:0000256" key="1">
    <source>
        <dbReference type="SAM" id="Coils"/>
    </source>
</evidence>
<sequence length="123" mass="14373">MMKTAVLLQMALLLFVAFTGSRAHRGRRHLDENDETMNQLVEDIATLRSDLNELKQSKEANCQTHYTTFDMDGAGDIRYLDRQNVKCPQREQYMTEWALERGPVGENFSRQDQVRFRIICCNK</sequence>
<organism evidence="3 4">
    <name type="scientific">Plectus sambesii</name>
    <dbReference type="NCBI Taxonomy" id="2011161"/>
    <lineage>
        <taxon>Eukaryota</taxon>
        <taxon>Metazoa</taxon>
        <taxon>Ecdysozoa</taxon>
        <taxon>Nematoda</taxon>
        <taxon>Chromadorea</taxon>
        <taxon>Plectida</taxon>
        <taxon>Plectina</taxon>
        <taxon>Plectoidea</taxon>
        <taxon>Plectidae</taxon>
        <taxon>Plectus</taxon>
    </lineage>
</organism>
<feature type="signal peptide" evidence="2">
    <location>
        <begin position="1"/>
        <end position="23"/>
    </location>
</feature>
<evidence type="ECO:0000313" key="3">
    <source>
        <dbReference type="Proteomes" id="UP000887566"/>
    </source>
</evidence>
<accession>A0A914V3Y0</accession>